<gene>
    <name evidence="7" type="primary">cel9C</name>
    <name evidence="7" type="ordered locus">CJA_3804</name>
</gene>
<dbReference type="CAZy" id="GH9">
    <property type="family name" value="Glycoside Hydrolase Family 9"/>
</dbReference>
<protein>
    <submittedName>
        <fullName evidence="7">Cellulase, putative, cel9C</fullName>
        <ecNumber evidence="7">3.2.1.4</ecNumber>
    </submittedName>
</protein>
<organism evidence="7 8">
    <name type="scientific">Cellvibrio japonicus (strain Ueda107)</name>
    <name type="common">Pseudomonas fluorescens subsp. cellulosa</name>
    <dbReference type="NCBI Taxonomy" id="498211"/>
    <lineage>
        <taxon>Bacteria</taxon>
        <taxon>Pseudomonadati</taxon>
        <taxon>Pseudomonadota</taxon>
        <taxon>Gammaproteobacteria</taxon>
        <taxon>Cellvibrionales</taxon>
        <taxon>Cellvibrionaceae</taxon>
        <taxon>Cellvibrio</taxon>
    </lineage>
</organism>
<feature type="region of interest" description="Disordered" evidence="4">
    <location>
        <begin position="72"/>
        <end position="121"/>
    </location>
</feature>
<dbReference type="PROSITE" id="PS00099">
    <property type="entry name" value="THIOLASE_3"/>
    <property type="match status" value="1"/>
</dbReference>
<dbReference type="Gene3D" id="2.60.40.10">
    <property type="entry name" value="Immunoglobulins"/>
    <property type="match status" value="1"/>
</dbReference>
<dbReference type="InterPro" id="IPR014756">
    <property type="entry name" value="Ig_E-set"/>
</dbReference>
<dbReference type="Gene3D" id="1.50.10.10">
    <property type="match status" value="1"/>
</dbReference>
<dbReference type="InterPro" id="IPR012341">
    <property type="entry name" value="6hp_glycosidase-like_sf"/>
</dbReference>
<dbReference type="EMBL" id="CP000934">
    <property type="protein sequence ID" value="ACE83873.1"/>
    <property type="molecule type" value="Genomic_DNA"/>
</dbReference>
<dbReference type="SUPFAM" id="SSF48208">
    <property type="entry name" value="Six-hairpin glycosidases"/>
    <property type="match status" value="1"/>
</dbReference>
<accession>B3PIS2</accession>
<dbReference type="Pfam" id="PF00759">
    <property type="entry name" value="Glyco_hydro_9"/>
    <property type="match status" value="1"/>
</dbReference>
<keyword evidence="7" id="KW-0326">Glycosidase</keyword>
<evidence type="ECO:0000256" key="2">
    <source>
        <dbReference type="ARBA" id="ARBA00023277"/>
    </source>
</evidence>
<keyword evidence="2" id="KW-0119">Carbohydrate metabolism</keyword>
<dbReference type="InterPro" id="IPR001701">
    <property type="entry name" value="Glyco_hydro_9"/>
</dbReference>
<evidence type="ECO:0000259" key="6">
    <source>
        <dbReference type="Pfam" id="PF02927"/>
    </source>
</evidence>
<dbReference type="InterPro" id="IPR004197">
    <property type="entry name" value="Cellulase_Ig-like"/>
</dbReference>
<feature type="domain" description="Cellulase Ig-like" evidence="6">
    <location>
        <begin position="138"/>
        <end position="221"/>
    </location>
</feature>
<keyword evidence="3" id="KW-0624">Polysaccharide degradation</keyword>
<name>B3PIS2_CELJU</name>
<dbReference type="eggNOG" id="COG3291">
    <property type="taxonomic scope" value="Bacteria"/>
</dbReference>
<comment type="similarity">
    <text evidence="1">Belongs to the glycosyl hydrolase 9 (cellulase E) family.</text>
</comment>
<dbReference type="OrthoDB" id="9808897at2"/>
<dbReference type="RefSeq" id="WP_012489367.1">
    <property type="nucleotide sequence ID" value="NC_010995.1"/>
</dbReference>
<evidence type="ECO:0000256" key="1">
    <source>
        <dbReference type="ARBA" id="ARBA00007072"/>
    </source>
</evidence>
<evidence type="ECO:0000313" key="7">
    <source>
        <dbReference type="EMBL" id="ACE83873.1"/>
    </source>
</evidence>
<keyword evidence="8" id="KW-1185">Reference proteome</keyword>
<dbReference type="GO" id="GO:0016747">
    <property type="term" value="F:acyltransferase activity, transferring groups other than amino-acyl groups"/>
    <property type="evidence" value="ECO:0007669"/>
    <property type="project" value="InterPro"/>
</dbReference>
<dbReference type="InterPro" id="IPR008928">
    <property type="entry name" value="6-hairpin_glycosidase_sf"/>
</dbReference>
<evidence type="ECO:0000313" key="8">
    <source>
        <dbReference type="Proteomes" id="UP000001036"/>
    </source>
</evidence>
<dbReference type="Pfam" id="PF02927">
    <property type="entry name" value="CelD_N"/>
    <property type="match status" value="1"/>
</dbReference>
<dbReference type="HOGENOM" id="CLU_006010_4_0_6"/>
<dbReference type="CDD" id="cd02850">
    <property type="entry name" value="E_set_Cellulase_N"/>
    <property type="match status" value="1"/>
</dbReference>
<reference evidence="7 8" key="1">
    <citation type="journal article" date="2008" name="J. Bacteriol.">
        <title>Insights into plant cell wall degradation from the genome sequence of the soil bacterium Cellvibrio japonicus.</title>
        <authorList>
            <person name="Deboy R.T."/>
            <person name="Mongodin E.F."/>
            <person name="Fouts D.E."/>
            <person name="Tailford L.E."/>
            <person name="Khouri H."/>
            <person name="Emerson J.B."/>
            <person name="Mohamoud Y."/>
            <person name="Watkins K."/>
            <person name="Henrissat B."/>
            <person name="Gilbert H.J."/>
            <person name="Nelson K.E."/>
        </authorList>
    </citation>
    <scope>NUCLEOTIDE SEQUENCE [LARGE SCALE GENOMIC DNA]</scope>
    <source>
        <strain evidence="7 8">Ueda107</strain>
    </source>
</reference>
<dbReference type="PROSITE" id="PS51257">
    <property type="entry name" value="PROKAR_LIPOPROTEIN"/>
    <property type="match status" value="1"/>
</dbReference>
<dbReference type="STRING" id="498211.CJA_3804"/>
<dbReference type="GO" id="GO:0000272">
    <property type="term" value="P:polysaccharide catabolic process"/>
    <property type="evidence" value="ECO:0007669"/>
    <property type="project" value="UniProtKB-KW"/>
</dbReference>
<evidence type="ECO:0000256" key="4">
    <source>
        <dbReference type="SAM" id="MobiDB-lite"/>
    </source>
</evidence>
<evidence type="ECO:0000256" key="3">
    <source>
        <dbReference type="ARBA" id="ARBA00023326"/>
    </source>
</evidence>
<keyword evidence="7" id="KW-0378">Hydrolase</keyword>
<proteinExistence type="inferred from homology"/>
<feature type="domain" description="Glycoside hydrolase family 9" evidence="5">
    <location>
        <begin position="240"/>
        <end position="729"/>
    </location>
</feature>
<dbReference type="GO" id="GO:0008810">
    <property type="term" value="F:cellulase activity"/>
    <property type="evidence" value="ECO:0007669"/>
    <property type="project" value="UniProtKB-EC"/>
</dbReference>
<dbReference type="KEGG" id="cja:CJA_3804"/>
<dbReference type="InterPro" id="IPR013783">
    <property type="entry name" value="Ig-like_fold"/>
</dbReference>
<sequence>MSLSSRLFVISLTGIITACGGGGGGSGGSNSSAVVSSVASSISSSHSSSAVQVSSAVSSSLSSVVTSSSSSAISSSSAEDSSSSSISSSVSSSTASVEPVSSSSSAISSSSVASSPGSSASSASSEGSLTASISNFMVVDQFGYLPDAQKIAVIRDPQTGFDAQQSFTPGGNYQLVNLHNGQVVHTGTASAWKSGAVSAEAGDKVWWFDFSNVTATGNYAVVDVERNVRSPGFRIAADVYKPVLKHAVRTFFYQRAGFAKQQPYAEAGWTDGASHLGSCQDTQARLFKREGNTITGVSGTEKDLSGGWFDAGDYNKYTNWHADYLIALLHAYLENPSAWTDDFNIPESSNGIPDLIDEIKWGFDWLKKMQNNDGSVLSILGLAHASPPSAAMGCSYYGPASTSATLSSAAAFAFGAKVFADLGNELLASYAADLQTRAANAWTWAGNNPDVRVNNNQGIYQGLGAGDQEVCSAPGSDATAQQRCANALTEKKVQAAVYLFALTGTDAYKTLAENFINSNRLYWVSHWNTNRVNTFLYYASLPGATSSTANTIRSDYSNQITGSDYLAGVRNANDAYRVYLEGAGGFSWGSNRSMSQRGTLFVHYAALSSQHAGEANNAALGYLNYLHGTNPLGMVYLSNMYSLGVHSSVNEFYHSWFADKSANWDRVGQSVYGPAPGFLVGGPNPNYNWDSNCNTQNPHQDCGTAAPNPPTGQPAMKSYLDFNTSWPLNSWEVTENHNDYQVAYIRLLSKFVSN</sequence>
<dbReference type="Proteomes" id="UP000001036">
    <property type="component" value="Chromosome"/>
</dbReference>
<evidence type="ECO:0000259" key="5">
    <source>
        <dbReference type="Pfam" id="PF00759"/>
    </source>
</evidence>
<dbReference type="EC" id="3.2.1.4" evidence="7"/>
<dbReference type="InterPro" id="IPR020610">
    <property type="entry name" value="Thiolase_AS"/>
</dbReference>
<dbReference type="SUPFAM" id="SSF81296">
    <property type="entry name" value="E set domains"/>
    <property type="match status" value="1"/>
</dbReference>
<dbReference type="AlphaFoldDB" id="B3PIS2"/>